<evidence type="ECO:0000256" key="12">
    <source>
        <dbReference type="RuleBase" id="RU363002"/>
    </source>
</evidence>
<dbReference type="OrthoDB" id="9778595at2"/>
<dbReference type="PROSITE" id="PS51257">
    <property type="entry name" value="PROKAR_LIPOPROTEIN"/>
    <property type="match status" value="1"/>
</dbReference>
<dbReference type="SUPFAM" id="SSF143631">
    <property type="entry name" value="ApbE-like"/>
    <property type="match status" value="1"/>
</dbReference>
<gene>
    <name evidence="13" type="ORF">JWYL7_0910</name>
    <name evidence="14" type="ORF">SAMN05661008_00944</name>
</gene>
<keyword evidence="16" id="KW-1185">Reference proteome</keyword>
<dbReference type="EMBL" id="FRBG01000005">
    <property type="protein sequence ID" value="SHK80925.1"/>
    <property type="molecule type" value="Genomic_DNA"/>
</dbReference>
<keyword evidence="7 10" id="KW-0460">Magnesium</keyword>
<dbReference type="STRING" id="1121328.JWYL7_0910"/>
<sequence length="348" mass="38656" precursor="true">MKKLVLFLIVLMICILSGCVSKDESYISKTDLVMGTIVDLHVYGYDDKNILNKAFDRLKDIEKMMSINIGSSEISSINKHSGQKPIIVSKDTFYVVYKSLYYAKLSNGKFDPTIGPLVQLWNIGNENAKIPSQCDISKVLSLINYNDVVLDKEKNSIFLKEKNMSLDLGGIAKGYAADEIRKIFEENGITSAVINIGGNIVTIGNNPDGRPWNIGVQDPNEDTGSYMGILQVKDASVVTSGIYERYIKSNEKIYHHIFDTTTGYPVDNEILSVTIINENSIDGDALSTVIFLSGVYDGLSLIESIENTECIIVTKDNEVYLSSGIKDSFKITDDKYVIKQNNIINSSY</sequence>
<feature type="binding site" evidence="11">
    <location>
        <position position="170"/>
    </location>
    <ligand>
        <name>Mg(2+)</name>
        <dbReference type="ChEBI" id="CHEBI:18420"/>
    </ligand>
</feature>
<evidence type="ECO:0000256" key="2">
    <source>
        <dbReference type="ARBA" id="ARBA00016337"/>
    </source>
</evidence>
<dbReference type="Gene3D" id="3.10.520.10">
    <property type="entry name" value="ApbE-like domains"/>
    <property type="match status" value="1"/>
</dbReference>
<reference evidence="14 16" key="2">
    <citation type="submission" date="2016-11" db="EMBL/GenBank/DDBJ databases">
        <authorList>
            <person name="Varghese N."/>
            <person name="Submissions S."/>
        </authorList>
    </citation>
    <scope>NUCLEOTIDE SEQUENCE [LARGE SCALE GENOMIC DNA]</scope>
    <source>
        <strain evidence="14 16">DSM 7308</strain>
    </source>
</reference>
<keyword evidence="12" id="KW-1003">Cell membrane</keyword>
<dbReference type="Proteomes" id="UP000323392">
    <property type="component" value="Unassembled WGS sequence"/>
</dbReference>
<comment type="similarity">
    <text evidence="10 12">Belongs to the ApbE family.</text>
</comment>
<dbReference type="AlphaFoldDB" id="A0A150FRJ5"/>
<dbReference type="PANTHER" id="PTHR30040:SF2">
    <property type="entry name" value="FAD:PROTEIN FMN TRANSFERASE"/>
    <property type="match status" value="1"/>
</dbReference>
<evidence type="ECO:0000256" key="3">
    <source>
        <dbReference type="ARBA" id="ARBA00022630"/>
    </source>
</evidence>
<evidence type="ECO:0000313" key="13">
    <source>
        <dbReference type="EMBL" id="KXZ39835.1"/>
    </source>
</evidence>
<accession>A0A150FRJ5</accession>
<evidence type="ECO:0000256" key="4">
    <source>
        <dbReference type="ARBA" id="ARBA00022679"/>
    </source>
</evidence>
<evidence type="ECO:0000313" key="15">
    <source>
        <dbReference type="Proteomes" id="UP000092605"/>
    </source>
</evidence>
<dbReference type="EC" id="2.7.1.180" evidence="1 10"/>
<keyword evidence="4 10" id="KW-0808">Transferase</keyword>
<dbReference type="EMBL" id="LSFY01000001">
    <property type="protein sequence ID" value="KXZ39835.1"/>
    <property type="molecule type" value="Genomic_DNA"/>
</dbReference>
<comment type="function">
    <text evidence="12">Flavin transferase that catalyzes the transfer of the FMN moiety of FAD and its covalent binding to the hydroxyl group of a threonine residue in a target flavoprotein.</text>
</comment>
<comment type="cofactor">
    <cofactor evidence="11">
        <name>Mg(2+)</name>
        <dbReference type="ChEBI" id="CHEBI:18420"/>
    </cofactor>
    <cofactor evidence="11">
        <name>Mn(2+)</name>
        <dbReference type="ChEBI" id="CHEBI:29035"/>
    </cofactor>
    <text evidence="11">Magnesium. Can also use manganese.</text>
</comment>
<dbReference type="InterPro" id="IPR024932">
    <property type="entry name" value="ApbE"/>
</dbReference>
<dbReference type="RefSeq" id="WP_066069686.1">
    <property type="nucleotide sequence ID" value="NZ_FRBG01000005.1"/>
</dbReference>
<evidence type="ECO:0000256" key="7">
    <source>
        <dbReference type="ARBA" id="ARBA00022842"/>
    </source>
</evidence>
<organism evidence="13 15">
    <name type="scientific">Alkalithermobacter thermoalcaliphilus JW-YL-7 = DSM 7308</name>
    <dbReference type="NCBI Taxonomy" id="1121328"/>
    <lineage>
        <taxon>Bacteria</taxon>
        <taxon>Bacillati</taxon>
        <taxon>Bacillota</taxon>
        <taxon>Clostridia</taxon>
        <taxon>Peptostreptococcales</taxon>
        <taxon>Tepidibacteraceae</taxon>
        <taxon>Alkalithermobacter</taxon>
    </lineage>
</organism>
<evidence type="ECO:0000256" key="6">
    <source>
        <dbReference type="ARBA" id="ARBA00022827"/>
    </source>
</evidence>
<protein>
    <recommendedName>
        <fullName evidence="2 10">FAD:protein FMN transferase</fullName>
        <ecNumber evidence="1 10">2.7.1.180</ecNumber>
    </recommendedName>
    <alternativeName>
        <fullName evidence="8 10">Flavin transferase</fullName>
    </alternativeName>
</protein>
<keyword evidence="6 10" id="KW-0274">FAD</keyword>
<feature type="binding site" evidence="11">
    <location>
        <position position="284"/>
    </location>
    <ligand>
        <name>Mg(2+)</name>
        <dbReference type="ChEBI" id="CHEBI:18420"/>
    </ligand>
</feature>
<evidence type="ECO:0000313" key="16">
    <source>
        <dbReference type="Proteomes" id="UP000323392"/>
    </source>
</evidence>
<dbReference type="PATRIC" id="fig|1121328.3.peg.916"/>
<dbReference type="PIRSF" id="PIRSF006268">
    <property type="entry name" value="ApbE"/>
    <property type="match status" value="1"/>
</dbReference>
<keyword evidence="3 10" id="KW-0285">Flavoprotein</keyword>
<evidence type="ECO:0000256" key="8">
    <source>
        <dbReference type="ARBA" id="ARBA00031306"/>
    </source>
</evidence>
<dbReference type="PANTHER" id="PTHR30040">
    <property type="entry name" value="THIAMINE BIOSYNTHESIS LIPOPROTEIN APBE"/>
    <property type="match status" value="1"/>
</dbReference>
<keyword evidence="12" id="KW-0472">Membrane</keyword>
<evidence type="ECO:0000256" key="9">
    <source>
        <dbReference type="ARBA" id="ARBA00048540"/>
    </source>
</evidence>
<keyword evidence="12" id="KW-0997">Cell inner membrane</keyword>
<feature type="binding site" evidence="11">
    <location>
        <position position="288"/>
    </location>
    <ligand>
        <name>Mg(2+)</name>
        <dbReference type="ChEBI" id="CHEBI:18420"/>
    </ligand>
</feature>
<keyword evidence="5 10" id="KW-0479">Metal-binding</keyword>
<evidence type="ECO:0000256" key="1">
    <source>
        <dbReference type="ARBA" id="ARBA00011955"/>
    </source>
</evidence>
<evidence type="ECO:0000256" key="11">
    <source>
        <dbReference type="PIRSR" id="PIRSR006268-2"/>
    </source>
</evidence>
<comment type="subcellular location">
    <subcellularLocation>
        <location evidence="12">Cell inner membrane</location>
        <topology evidence="12">Lipid-anchor</topology>
        <orientation evidence="12">Periplasmic side</orientation>
    </subcellularLocation>
</comment>
<dbReference type="GO" id="GO:0016740">
    <property type="term" value="F:transferase activity"/>
    <property type="evidence" value="ECO:0007669"/>
    <property type="project" value="UniProtKB-UniRule"/>
</dbReference>
<reference evidence="13 15" key="1">
    <citation type="submission" date="2016-02" db="EMBL/GenBank/DDBJ databases">
        <title>Draft genome sequence for Clostridium paradoxum JW-YL-7.</title>
        <authorList>
            <person name="Utturkar S.M."/>
            <person name="Lancaster A."/>
            <person name="Poole F.L."/>
            <person name="Adams M.W."/>
            <person name="Brown S.D."/>
        </authorList>
    </citation>
    <scope>NUCLEOTIDE SEQUENCE [LARGE SCALE GENOMIC DNA]</scope>
    <source>
        <strain evidence="13 15">JW-YL-7</strain>
    </source>
</reference>
<keyword evidence="12 13" id="KW-0449">Lipoprotein</keyword>
<dbReference type="GO" id="GO:0005886">
    <property type="term" value="C:plasma membrane"/>
    <property type="evidence" value="ECO:0007669"/>
    <property type="project" value="UniProtKB-SubCell"/>
</dbReference>
<dbReference type="Proteomes" id="UP000092605">
    <property type="component" value="Unassembled WGS sequence"/>
</dbReference>
<evidence type="ECO:0000256" key="5">
    <source>
        <dbReference type="ARBA" id="ARBA00022723"/>
    </source>
</evidence>
<evidence type="ECO:0000313" key="14">
    <source>
        <dbReference type="EMBL" id="SHK80925.1"/>
    </source>
</evidence>
<name>A0A150FRJ5_CLOPD</name>
<dbReference type="InterPro" id="IPR003374">
    <property type="entry name" value="ApbE-like_sf"/>
</dbReference>
<dbReference type="GO" id="GO:0046872">
    <property type="term" value="F:metal ion binding"/>
    <property type="evidence" value="ECO:0007669"/>
    <property type="project" value="UniProtKB-UniRule"/>
</dbReference>
<comment type="catalytic activity">
    <reaction evidence="9 10 12">
        <text>L-threonyl-[protein] + FAD = FMN-L-threonyl-[protein] + AMP + H(+)</text>
        <dbReference type="Rhea" id="RHEA:36847"/>
        <dbReference type="Rhea" id="RHEA-COMP:11060"/>
        <dbReference type="Rhea" id="RHEA-COMP:11061"/>
        <dbReference type="ChEBI" id="CHEBI:15378"/>
        <dbReference type="ChEBI" id="CHEBI:30013"/>
        <dbReference type="ChEBI" id="CHEBI:57692"/>
        <dbReference type="ChEBI" id="CHEBI:74257"/>
        <dbReference type="ChEBI" id="CHEBI:456215"/>
        <dbReference type="EC" id="2.7.1.180"/>
    </reaction>
</comment>
<comment type="caution">
    <text evidence="13">The sequence shown here is derived from an EMBL/GenBank/DDBJ whole genome shotgun (WGS) entry which is preliminary data.</text>
</comment>
<evidence type="ECO:0000256" key="10">
    <source>
        <dbReference type="PIRNR" id="PIRNR006268"/>
    </source>
</evidence>
<proteinExistence type="inferred from homology"/>
<dbReference type="Pfam" id="PF02424">
    <property type="entry name" value="ApbE"/>
    <property type="match status" value="1"/>
</dbReference>